<proteinExistence type="predicted"/>
<dbReference type="Proteomes" id="UP000234289">
    <property type="component" value="Unassembled WGS sequence"/>
</dbReference>
<feature type="region of interest" description="Disordered" evidence="1">
    <location>
        <begin position="45"/>
        <end position="64"/>
    </location>
</feature>
<sequence length="474" mass="48645">MLDNALNRTIASVPVKRILALITISALLAVAVGLTATMLNPTPAEAAPKVSVSGTPKADGESELGLSGSGFQSVEGGFGGIYVLFGWVDDASGGWRPSKGGVTGSNYRYVYDDETKPAGYQLFVTFPGSSTAYAANGGEVAANGTWSGTIKIPGQKFTTYDRSQNETEVDCGEVQCGIITIGAHGVDNANNESFTPVDFAASGAAAGKDAEKNENDERKSSENKDEKKDDEAASGDKAETTSSSGGSGSGSDGGSGGGDAPAVDPAQNPNAAPVASEPPMSTSWLIFFAILAGVLVLGSIIAIGLGFGIGGYLAAKSLLLGVSPAAMEKERDRRERKRIRTQHKLAKRRLAIQRKKKLQLAKLERGSDRAVAHANHQSLGPGNGKLPPQVIAFFEDEDRKSSGNRSGGDDVGSAPSFYTGSALSAGPVADGTASGDGGTASAGESDPEDHKDTRVLTRVAAGDAETTTIPTTNS</sequence>
<dbReference type="AlphaFoldDB" id="A0A2H1ICS4"/>
<evidence type="ECO:0000256" key="1">
    <source>
        <dbReference type="SAM" id="MobiDB-lite"/>
    </source>
</evidence>
<evidence type="ECO:0000313" key="3">
    <source>
        <dbReference type="EMBL" id="SMX73049.1"/>
    </source>
</evidence>
<protein>
    <submittedName>
        <fullName evidence="3">Uncharacterized protein</fullName>
    </submittedName>
</protein>
<dbReference type="RefSeq" id="WP_180959881.1">
    <property type="nucleotide sequence ID" value="NZ_FXZG01000004.1"/>
</dbReference>
<name>A0A2H1ICS4_BREAU</name>
<evidence type="ECO:0000313" key="4">
    <source>
        <dbReference type="Proteomes" id="UP000234289"/>
    </source>
</evidence>
<gene>
    <name evidence="3" type="ORF">BAUR920_00885</name>
</gene>
<feature type="compositionally biased region" description="Polar residues" evidence="1">
    <location>
        <begin position="465"/>
        <end position="474"/>
    </location>
</feature>
<accession>A0A2H1ICS4</accession>
<keyword evidence="2" id="KW-1133">Transmembrane helix</keyword>
<feature type="compositionally biased region" description="Gly residues" evidence="1">
    <location>
        <begin position="245"/>
        <end position="259"/>
    </location>
</feature>
<keyword evidence="2" id="KW-0472">Membrane</keyword>
<feature type="compositionally biased region" description="Basic and acidic residues" evidence="1">
    <location>
        <begin position="208"/>
        <end position="239"/>
    </location>
</feature>
<feature type="region of interest" description="Disordered" evidence="1">
    <location>
        <begin position="204"/>
        <end position="276"/>
    </location>
</feature>
<keyword evidence="2" id="KW-0812">Transmembrane</keyword>
<dbReference type="EMBL" id="FXZG01000004">
    <property type="protein sequence ID" value="SMX73049.1"/>
    <property type="molecule type" value="Genomic_DNA"/>
</dbReference>
<dbReference type="Gene3D" id="2.60.40.230">
    <property type="entry name" value="Neocarzinostatin-like"/>
    <property type="match status" value="1"/>
</dbReference>
<organism evidence="3 4">
    <name type="scientific">Brevibacterium aurantiacum</name>
    <dbReference type="NCBI Taxonomy" id="273384"/>
    <lineage>
        <taxon>Bacteria</taxon>
        <taxon>Bacillati</taxon>
        <taxon>Actinomycetota</taxon>
        <taxon>Actinomycetes</taxon>
        <taxon>Micrococcales</taxon>
        <taxon>Brevibacteriaceae</taxon>
        <taxon>Brevibacterium</taxon>
    </lineage>
</organism>
<feature type="region of interest" description="Disordered" evidence="1">
    <location>
        <begin position="365"/>
        <end position="474"/>
    </location>
</feature>
<evidence type="ECO:0000256" key="2">
    <source>
        <dbReference type="SAM" id="Phobius"/>
    </source>
</evidence>
<reference evidence="4" key="1">
    <citation type="submission" date="2017-03" db="EMBL/GenBank/DDBJ databases">
        <authorList>
            <person name="Monnet C."/>
        </authorList>
    </citation>
    <scope>NUCLEOTIDE SEQUENCE [LARGE SCALE GENOMIC DNA]</scope>
    <source>
        <strain evidence="4">CNRZ 920</strain>
    </source>
</reference>
<feature type="transmembrane region" description="Helical" evidence="2">
    <location>
        <begin position="284"/>
        <end position="314"/>
    </location>
</feature>